<dbReference type="AlphaFoldDB" id="A0A7G6VVI7"/>
<evidence type="ECO:0000313" key="7">
    <source>
        <dbReference type="EMBL" id="QNE05752.1"/>
    </source>
</evidence>
<keyword evidence="5" id="KW-0998">Cell outer membrane</keyword>
<dbReference type="Proteomes" id="UP000515297">
    <property type="component" value="Chromosome"/>
</dbReference>
<sequence>MTRNPALAAGAALLASAALVAPAAAQEILAPEVRGRPAEDTDEWVVTLRGAALLTPSWLGSNDMSLSLVPDVRVQYGDTFFASIPEGVGWNAIRGDGWKIGPLAKIRFGRSEENGGSPFQIFGRSNDLRGMGDVNASAEIGGFAEKRFGSDGQWEARAEVLKGFGGHDGVVAYTSLDYRKRLGLASLRVGPRLNLVSGDFNDTFFGIDEAQSARTGLPVYDADGGVLSWGAGASLVQPLSRRSAISAFGNVEYVGSEPGNSPLIEERGQRLQMSVGIGYGYRFSL</sequence>
<comment type="subcellular location">
    <subcellularLocation>
        <location evidence="1">Cell outer membrane</location>
    </subcellularLocation>
</comment>
<evidence type="ECO:0000256" key="4">
    <source>
        <dbReference type="ARBA" id="ARBA00023136"/>
    </source>
</evidence>
<dbReference type="PANTHER" id="PTHR38776">
    <property type="entry name" value="MLTA-INTERACTING PROTEIN-RELATED"/>
    <property type="match status" value="1"/>
</dbReference>
<comment type="similarity">
    <text evidence="2">Belongs to the MipA/OmpV family.</text>
</comment>
<keyword evidence="3 6" id="KW-0732">Signal</keyword>
<name>A0A7G6VVI7_9SPHN</name>
<dbReference type="Pfam" id="PF06629">
    <property type="entry name" value="MipA"/>
    <property type="match status" value="1"/>
</dbReference>
<gene>
    <name evidence="7" type="ORF">H4O24_03490</name>
</gene>
<organism evidence="7 8">
    <name type="scientific">Croceicoccus marinus</name>
    <dbReference type="NCBI Taxonomy" id="450378"/>
    <lineage>
        <taxon>Bacteria</taxon>
        <taxon>Pseudomonadati</taxon>
        <taxon>Pseudomonadota</taxon>
        <taxon>Alphaproteobacteria</taxon>
        <taxon>Sphingomonadales</taxon>
        <taxon>Erythrobacteraceae</taxon>
        <taxon>Croceicoccus</taxon>
    </lineage>
</organism>
<dbReference type="PANTHER" id="PTHR38776:SF1">
    <property type="entry name" value="MLTA-INTERACTING PROTEIN-RELATED"/>
    <property type="match status" value="1"/>
</dbReference>
<feature type="signal peptide" evidence="6">
    <location>
        <begin position="1"/>
        <end position="25"/>
    </location>
</feature>
<evidence type="ECO:0000313" key="8">
    <source>
        <dbReference type="Proteomes" id="UP000515297"/>
    </source>
</evidence>
<dbReference type="EMBL" id="CP060052">
    <property type="protein sequence ID" value="QNE05752.1"/>
    <property type="molecule type" value="Genomic_DNA"/>
</dbReference>
<keyword evidence="4" id="KW-0472">Membrane</keyword>
<proteinExistence type="inferred from homology"/>
<protein>
    <submittedName>
        <fullName evidence="7">MipA/OmpV family protein</fullName>
    </submittedName>
</protein>
<feature type="chain" id="PRO_5028948264" evidence="6">
    <location>
        <begin position="26"/>
        <end position="285"/>
    </location>
</feature>
<reference evidence="7 8" key="1">
    <citation type="submission" date="2020-08" db="EMBL/GenBank/DDBJ databases">
        <authorList>
            <person name="Liu G."/>
            <person name="Sun C."/>
        </authorList>
    </citation>
    <scope>NUCLEOTIDE SEQUENCE [LARGE SCALE GENOMIC DNA]</scope>
    <source>
        <strain evidence="7 8">OT19</strain>
    </source>
</reference>
<evidence type="ECO:0000256" key="1">
    <source>
        <dbReference type="ARBA" id="ARBA00004442"/>
    </source>
</evidence>
<evidence type="ECO:0000256" key="3">
    <source>
        <dbReference type="ARBA" id="ARBA00022729"/>
    </source>
</evidence>
<evidence type="ECO:0000256" key="5">
    <source>
        <dbReference type="ARBA" id="ARBA00023237"/>
    </source>
</evidence>
<evidence type="ECO:0000256" key="2">
    <source>
        <dbReference type="ARBA" id="ARBA00005722"/>
    </source>
</evidence>
<dbReference type="GO" id="GO:0009279">
    <property type="term" value="C:cell outer membrane"/>
    <property type="evidence" value="ECO:0007669"/>
    <property type="project" value="UniProtKB-SubCell"/>
</dbReference>
<dbReference type="InterPro" id="IPR010583">
    <property type="entry name" value="MipA"/>
</dbReference>
<evidence type="ECO:0000256" key="6">
    <source>
        <dbReference type="SAM" id="SignalP"/>
    </source>
</evidence>
<accession>A0A7G6VVI7</accession>
<dbReference type="RefSeq" id="WP_185884816.1">
    <property type="nucleotide sequence ID" value="NZ_CP060052.1"/>
</dbReference>